<keyword evidence="2 3" id="KW-0186">Copper</keyword>
<sequence>MKIAVILKKTIILVLVLLVPGFLYYLLVSKGKNRYLNLPVYGPKTVLKTTHKVGHNDVPDTLYHTLPDFKLTDQDGNTVTPKTFSKKIFIANFFYTHCKGLCDQMNTSINQLATGYAVSKMVYFVSISVDPQRDSVKALKNYANIIKPPSARWLFLTGDTASIYSLAHNGFLVNALQAGKDNFIYSDKLMLIDEDMRIRGYYSGASTSDMIKLGDEIKVLIKEEVLKNDTPMY</sequence>
<comment type="similarity">
    <text evidence="1">Belongs to the SCO1/2 family.</text>
</comment>
<feature type="binding site" evidence="3">
    <location>
        <position position="102"/>
    </location>
    <ligand>
        <name>Cu cation</name>
        <dbReference type="ChEBI" id="CHEBI:23378"/>
    </ligand>
</feature>
<evidence type="ECO:0000256" key="4">
    <source>
        <dbReference type="PIRSR" id="PIRSR603782-2"/>
    </source>
</evidence>
<dbReference type="OrthoDB" id="9811998at2"/>
<evidence type="ECO:0000256" key="3">
    <source>
        <dbReference type="PIRSR" id="PIRSR603782-1"/>
    </source>
</evidence>
<dbReference type="PANTHER" id="PTHR12151:SF25">
    <property type="entry name" value="LINALOOL DEHYDRATASE_ISOMERASE DOMAIN-CONTAINING PROTEIN"/>
    <property type="match status" value="1"/>
</dbReference>
<reference evidence="7" key="1">
    <citation type="submission" date="2020-08" db="EMBL/GenBank/DDBJ databases">
        <title>Genomic Encyclopedia of Type Strains, Phase III (KMG-III): the genomes of soil and plant-associated and newly described type strains.</title>
        <authorList>
            <person name="Whitman W."/>
        </authorList>
    </citation>
    <scope>NUCLEOTIDE SEQUENCE [LARGE SCALE GENOMIC DNA]</scope>
    <source>
        <strain evidence="7">CECT 8628</strain>
    </source>
</reference>
<feature type="binding site" evidence="3">
    <location>
        <position position="98"/>
    </location>
    <ligand>
        <name>Cu cation</name>
        <dbReference type="ChEBI" id="CHEBI:23378"/>
    </ligand>
</feature>
<dbReference type="Gene3D" id="3.40.30.10">
    <property type="entry name" value="Glutaredoxin"/>
    <property type="match status" value="1"/>
</dbReference>
<organism evidence="7 8">
    <name type="scientific">Mucilaginibacter gotjawali</name>
    <dbReference type="NCBI Taxonomy" id="1550579"/>
    <lineage>
        <taxon>Bacteria</taxon>
        <taxon>Pseudomonadati</taxon>
        <taxon>Bacteroidota</taxon>
        <taxon>Sphingobacteriia</taxon>
        <taxon>Sphingobacteriales</taxon>
        <taxon>Sphingobacteriaceae</taxon>
        <taxon>Mucilaginibacter</taxon>
    </lineage>
</organism>
<keyword evidence="3" id="KW-0479">Metal-binding</keyword>
<dbReference type="PROSITE" id="PS51352">
    <property type="entry name" value="THIOREDOXIN_2"/>
    <property type="match status" value="1"/>
</dbReference>
<keyword evidence="8" id="KW-1185">Reference proteome</keyword>
<evidence type="ECO:0000313" key="8">
    <source>
        <dbReference type="Proteomes" id="UP000539265"/>
    </source>
</evidence>
<dbReference type="GO" id="GO:0046872">
    <property type="term" value="F:metal ion binding"/>
    <property type="evidence" value="ECO:0007669"/>
    <property type="project" value="UniProtKB-KW"/>
</dbReference>
<dbReference type="EMBL" id="JACHWX010000003">
    <property type="protein sequence ID" value="MBB3054918.1"/>
    <property type="molecule type" value="Genomic_DNA"/>
</dbReference>
<dbReference type="Proteomes" id="UP000539265">
    <property type="component" value="Unassembled WGS sequence"/>
</dbReference>
<name>A0A839SBF9_9SPHI</name>
<keyword evidence="4" id="KW-1015">Disulfide bond</keyword>
<dbReference type="Pfam" id="PF02630">
    <property type="entry name" value="SCO1-SenC"/>
    <property type="match status" value="1"/>
</dbReference>
<keyword evidence="5" id="KW-1133">Transmembrane helix</keyword>
<keyword evidence="5" id="KW-0812">Transmembrane</keyword>
<evidence type="ECO:0000259" key="6">
    <source>
        <dbReference type="PROSITE" id="PS51352"/>
    </source>
</evidence>
<accession>A0A839SBF9</accession>
<proteinExistence type="inferred from homology"/>
<dbReference type="CDD" id="cd02968">
    <property type="entry name" value="SCO"/>
    <property type="match status" value="1"/>
</dbReference>
<dbReference type="PANTHER" id="PTHR12151">
    <property type="entry name" value="ELECTRON TRANSPORT PROTIN SCO1/SENC FAMILY MEMBER"/>
    <property type="match status" value="1"/>
</dbReference>
<feature type="domain" description="Thioredoxin" evidence="6">
    <location>
        <begin position="60"/>
        <end position="222"/>
    </location>
</feature>
<dbReference type="InterPro" id="IPR003782">
    <property type="entry name" value="SCO1/SenC"/>
</dbReference>
<dbReference type="InterPro" id="IPR013766">
    <property type="entry name" value="Thioredoxin_domain"/>
</dbReference>
<gene>
    <name evidence="7" type="ORF">FHS11_001335</name>
</gene>
<dbReference type="SUPFAM" id="SSF52833">
    <property type="entry name" value="Thioredoxin-like"/>
    <property type="match status" value="1"/>
</dbReference>
<keyword evidence="5" id="KW-0472">Membrane</keyword>
<feature type="transmembrane region" description="Helical" evidence="5">
    <location>
        <begin position="6"/>
        <end position="27"/>
    </location>
</feature>
<evidence type="ECO:0000256" key="5">
    <source>
        <dbReference type="SAM" id="Phobius"/>
    </source>
</evidence>
<dbReference type="AlphaFoldDB" id="A0A839SBF9"/>
<dbReference type="InterPro" id="IPR036249">
    <property type="entry name" value="Thioredoxin-like_sf"/>
</dbReference>
<evidence type="ECO:0000256" key="1">
    <source>
        <dbReference type="ARBA" id="ARBA00010996"/>
    </source>
</evidence>
<evidence type="ECO:0000313" key="7">
    <source>
        <dbReference type="EMBL" id="MBB3054918.1"/>
    </source>
</evidence>
<feature type="disulfide bond" description="Redox-active" evidence="4">
    <location>
        <begin position="98"/>
        <end position="102"/>
    </location>
</feature>
<evidence type="ECO:0000256" key="2">
    <source>
        <dbReference type="ARBA" id="ARBA00023008"/>
    </source>
</evidence>
<comment type="caution">
    <text evidence="7">The sequence shown here is derived from an EMBL/GenBank/DDBJ whole genome shotgun (WGS) entry which is preliminary data.</text>
</comment>
<protein>
    <submittedName>
        <fullName evidence="7">Protein SCO1/2</fullName>
    </submittedName>
</protein>